<feature type="compositionally biased region" description="Gly residues" evidence="1">
    <location>
        <begin position="1"/>
        <end position="12"/>
    </location>
</feature>
<dbReference type="AlphaFoldDB" id="A0AB73IPF8"/>
<sequence>MSGDSYGTGAGSGSTASGAGRTTSVQLRGAGLGPQDKKVVCKASASVRANPT</sequence>
<gene>
    <name evidence="2" type="ORF">J2793_007363</name>
</gene>
<dbReference type="Proteomes" id="UP001229486">
    <property type="component" value="Unassembled WGS sequence"/>
</dbReference>
<comment type="caution">
    <text evidence="2">The sequence shown here is derived from an EMBL/GenBank/DDBJ whole genome shotgun (WGS) entry which is preliminary data.</text>
</comment>
<evidence type="ECO:0000256" key="1">
    <source>
        <dbReference type="SAM" id="MobiDB-lite"/>
    </source>
</evidence>
<evidence type="ECO:0000313" key="2">
    <source>
        <dbReference type="EMBL" id="MDP9651888.1"/>
    </source>
</evidence>
<reference evidence="2" key="1">
    <citation type="submission" date="2023-07" db="EMBL/GenBank/DDBJ databases">
        <title>Sorghum-associated microbial communities from plants grown in Nebraska, USA.</title>
        <authorList>
            <person name="Schachtman D."/>
        </authorList>
    </citation>
    <scope>NUCLEOTIDE SEQUENCE</scope>
    <source>
        <strain evidence="2">DS1061</strain>
    </source>
</reference>
<name>A0AB73IPF8_9BURK</name>
<accession>A0AB73IPF8</accession>
<feature type="region of interest" description="Disordered" evidence="1">
    <location>
        <begin position="1"/>
        <end position="36"/>
    </location>
</feature>
<protein>
    <submittedName>
        <fullName evidence="2">Uncharacterized protein</fullName>
    </submittedName>
</protein>
<evidence type="ECO:0000313" key="3">
    <source>
        <dbReference type="Proteomes" id="UP001229486"/>
    </source>
</evidence>
<dbReference type="EMBL" id="JAURTK010000037">
    <property type="protein sequence ID" value="MDP9651888.1"/>
    <property type="molecule type" value="Genomic_DNA"/>
</dbReference>
<organism evidence="2 3">
    <name type="scientific">Paraburkholderia caledonica</name>
    <dbReference type="NCBI Taxonomy" id="134536"/>
    <lineage>
        <taxon>Bacteria</taxon>
        <taxon>Pseudomonadati</taxon>
        <taxon>Pseudomonadota</taxon>
        <taxon>Betaproteobacteria</taxon>
        <taxon>Burkholderiales</taxon>
        <taxon>Burkholderiaceae</taxon>
        <taxon>Paraburkholderia</taxon>
    </lineage>
</organism>
<proteinExistence type="predicted"/>
<feature type="compositionally biased region" description="Low complexity" evidence="1">
    <location>
        <begin position="13"/>
        <end position="24"/>
    </location>
</feature>